<dbReference type="AlphaFoldDB" id="A0A5E4AE54"/>
<dbReference type="Proteomes" id="UP000662637">
    <property type="component" value="Unassembled WGS sequence"/>
</dbReference>
<keyword evidence="4" id="KW-1185">Reference proteome</keyword>
<reference evidence="2" key="2">
    <citation type="submission" date="2020-08" db="EMBL/GenBank/DDBJ databases">
        <authorList>
            <person name="Shumante A."/>
            <person name="Zimin A.V."/>
            <person name="Puiu D."/>
            <person name="Salzberg S.L."/>
        </authorList>
    </citation>
    <scope>NUCLEOTIDE SEQUENCE</scope>
    <source>
        <strain evidence="2">WC2-LM</strain>
        <tissue evidence="2">Liver</tissue>
    </source>
</reference>
<evidence type="ECO:0000313" key="3">
    <source>
        <dbReference type="EMBL" id="VTJ55405.1"/>
    </source>
</evidence>
<gene>
    <name evidence="2" type="ORF">GHT09_020150</name>
    <name evidence="3" type="ORF">MONAX_5E013097</name>
</gene>
<evidence type="ECO:0000256" key="1">
    <source>
        <dbReference type="SAM" id="MobiDB-lite"/>
    </source>
</evidence>
<evidence type="ECO:0000313" key="4">
    <source>
        <dbReference type="Proteomes" id="UP000335636"/>
    </source>
</evidence>
<organism evidence="3 4">
    <name type="scientific">Marmota monax</name>
    <name type="common">Woodchuck</name>
    <dbReference type="NCBI Taxonomy" id="9995"/>
    <lineage>
        <taxon>Eukaryota</taxon>
        <taxon>Metazoa</taxon>
        <taxon>Chordata</taxon>
        <taxon>Craniata</taxon>
        <taxon>Vertebrata</taxon>
        <taxon>Euteleostomi</taxon>
        <taxon>Mammalia</taxon>
        <taxon>Eutheria</taxon>
        <taxon>Euarchontoglires</taxon>
        <taxon>Glires</taxon>
        <taxon>Rodentia</taxon>
        <taxon>Sciuromorpha</taxon>
        <taxon>Sciuridae</taxon>
        <taxon>Xerinae</taxon>
        <taxon>Marmotini</taxon>
        <taxon>Marmota</taxon>
    </lineage>
</organism>
<evidence type="ECO:0000313" key="2">
    <source>
        <dbReference type="EMBL" id="KAF7468852.1"/>
    </source>
</evidence>
<accession>A0A5E4AE54</accession>
<dbReference type="EMBL" id="CABDUW010000049">
    <property type="protein sequence ID" value="VTJ55405.1"/>
    <property type="molecule type" value="Genomic_DNA"/>
</dbReference>
<dbReference type="Proteomes" id="UP000335636">
    <property type="component" value="Unassembled WGS sequence"/>
</dbReference>
<sequence>MAEIVGLGSYSTDRPGLVQTQAGSPEARQVSEAAGAWGGARPGPGSSCAPRLFPGSWKHLCACLDWFCWTSRCKEPSLAHARQNSIRRLPQASGASRTQRLTPAPMQLPHFSGDYSA</sequence>
<reference evidence="3 4" key="1">
    <citation type="submission" date="2019-04" db="EMBL/GenBank/DDBJ databases">
        <authorList>
            <person name="Alioto T."/>
            <person name="Alioto T."/>
        </authorList>
    </citation>
    <scope>NUCLEOTIDE SEQUENCE [LARGE SCALE GENOMIC DNA]</scope>
</reference>
<feature type="region of interest" description="Disordered" evidence="1">
    <location>
        <begin position="83"/>
        <end position="117"/>
    </location>
</feature>
<protein>
    <submittedName>
        <fullName evidence="3">Uncharacterized protein</fullName>
    </submittedName>
</protein>
<dbReference type="EMBL" id="WJEC01007707">
    <property type="protein sequence ID" value="KAF7468852.1"/>
    <property type="molecule type" value="Genomic_DNA"/>
</dbReference>
<proteinExistence type="predicted"/>
<name>A0A5E4AE54_MARMO</name>